<dbReference type="InterPro" id="IPR013201">
    <property type="entry name" value="Prot_inhib_I29"/>
</dbReference>
<dbReference type="PROSITE" id="PS00139">
    <property type="entry name" value="THIOL_PROTEASE_CYS"/>
    <property type="match status" value="1"/>
</dbReference>
<sequence length="341" mass="37555">MALTPFLKVFLAAFIVVEMCTFQAIARSIPDGIMVERHDKWIKQHGRVYKDDAEKSKRFRIFRENVEYIESFNEAGSQPYKLAVNMFADLTNQEFLASYTGYKKVSLPKTNEATPFRYENVTSVPTSLDWRKNGAVTGVKDQGFCGSCWAFSAVAAMESIHQLKTGKLVSLSEQELIDCDRAGEDQGCEGGFMETAFEFIIRNKGLTTEANYPYQGVDGTCDTKKAASHVVKIKGYEKVPANSESSLLKAVANQPISVGIEASNDLQFYSSGVFTGVCGTDLNHGVAVVGYGVTGNGTKYWLVKNSWGTGWGEKGFLKMKREIKAKEGICGIAMEACYPTA</sequence>
<dbReference type="Proteomes" id="UP000250235">
    <property type="component" value="Unassembled WGS sequence"/>
</dbReference>
<dbReference type="SMART" id="SM00645">
    <property type="entry name" value="Pept_C1"/>
    <property type="match status" value="1"/>
</dbReference>
<feature type="chain" id="PRO_5018526382" evidence="7">
    <location>
        <begin position="27"/>
        <end position="341"/>
    </location>
</feature>
<dbReference type="FunFam" id="3.90.70.10:FF:000023">
    <property type="entry name" value="Senescence-specific cysteine protease SAG39"/>
    <property type="match status" value="1"/>
</dbReference>
<dbReference type="InterPro" id="IPR013128">
    <property type="entry name" value="Peptidase_C1A"/>
</dbReference>
<protein>
    <submittedName>
        <fullName evidence="10">Ervatamin-B-like</fullName>
    </submittedName>
</protein>
<proteinExistence type="inferred from homology"/>
<evidence type="ECO:0000256" key="1">
    <source>
        <dbReference type="ARBA" id="ARBA00008455"/>
    </source>
</evidence>
<dbReference type="InterPro" id="IPR025661">
    <property type="entry name" value="Pept_asp_AS"/>
</dbReference>
<dbReference type="Pfam" id="PF08246">
    <property type="entry name" value="Inhibitor_I29"/>
    <property type="match status" value="1"/>
</dbReference>
<evidence type="ECO:0000256" key="6">
    <source>
        <dbReference type="ARBA" id="ARBA00023157"/>
    </source>
</evidence>
<dbReference type="GO" id="GO:0006508">
    <property type="term" value="P:proteolysis"/>
    <property type="evidence" value="ECO:0007669"/>
    <property type="project" value="UniProtKB-KW"/>
</dbReference>
<reference evidence="10 11" key="1">
    <citation type="journal article" date="2015" name="Proc. Natl. Acad. Sci. U.S.A.">
        <title>The resurrection genome of Boea hygrometrica: A blueprint for survival of dehydration.</title>
        <authorList>
            <person name="Xiao L."/>
            <person name="Yang G."/>
            <person name="Zhang L."/>
            <person name="Yang X."/>
            <person name="Zhao S."/>
            <person name="Ji Z."/>
            <person name="Zhou Q."/>
            <person name="Hu M."/>
            <person name="Wang Y."/>
            <person name="Chen M."/>
            <person name="Xu Y."/>
            <person name="Jin H."/>
            <person name="Xiao X."/>
            <person name="Hu G."/>
            <person name="Bao F."/>
            <person name="Hu Y."/>
            <person name="Wan P."/>
            <person name="Li L."/>
            <person name="Deng X."/>
            <person name="Kuang T."/>
            <person name="Xiang C."/>
            <person name="Zhu J.K."/>
            <person name="Oliver M.J."/>
            <person name="He Y."/>
        </authorList>
    </citation>
    <scope>NUCLEOTIDE SEQUENCE [LARGE SCALE GENOMIC DNA]</scope>
    <source>
        <strain evidence="11">cv. XS01</strain>
    </source>
</reference>
<dbReference type="InterPro" id="IPR039417">
    <property type="entry name" value="Peptidase_C1A_papain-like"/>
</dbReference>
<dbReference type="SMART" id="SM00848">
    <property type="entry name" value="Inhibitor_I29"/>
    <property type="match status" value="1"/>
</dbReference>
<comment type="similarity">
    <text evidence="1">Belongs to the peptidase C1 family.</text>
</comment>
<dbReference type="EMBL" id="KV017452">
    <property type="protein sequence ID" value="KZV18478.1"/>
    <property type="molecule type" value="Genomic_DNA"/>
</dbReference>
<dbReference type="SUPFAM" id="SSF54001">
    <property type="entry name" value="Cysteine proteinases"/>
    <property type="match status" value="1"/>
</dbReference>
<keyword evidence="5" id="KW-0788">Thiol protease</keyword>
<accession>A0A2Z7A9S3</accession>
<evidence type="ECO:0000256" key="2">
    <source>
        <dbReference type="ARBA" id="ARBA00022670"/>
    </source>
</evidence>
<dbReference type="InterPro" id="IPR000169">
    <property type="entry name" value="Pept_cys_AS"/>
</dbReference>
<evidence type="ECO:0000256" key="5">
    <source>
        <dbReference type="ARBA" id="ARBA00022807"/>
    </source>
</evidence>
<keyword evidence="11" id="KW-1185">Reference proteome</keyword>
<evidence type="ECO:0000259" key="9">
    <source>
        <dbReference type="SMART" id="SM00848"/>
    </source>
</evidence>
<keyword evidence="3 7" id="KW-0732">Signal</keyword>
<dbReference type="InterPro" id="IPR025660">
    <property type="entry name" value="Pept_his_AS"/>
</dbReference>
<feature type="domain" description="Peptidase C1A papain C-terminal" evidence="8">
    <location>
        <begin position="124"/>
        <end position="340"/>
    </location>
</feature>
<keyword evidence="2" id="KW-0645">Protease</keyword>
<keyword evidence="4" id="KW-0378">Hydrolase</keyword>
<dbReference type="Pfam" id="PF00112">
    <property type="entry name" value="Peptidase_C1"/>
    <property type="match status" value="1"/>
</dbReference>
<feature type="domain" description="Cathepsin propeptide inhibitor" evidence="9">
    <location>
        <begin position="38"/>
        <end position="95"/>
    </location>
</feature>
<dbReference type="GO" id="GO:0008234">
    <property type="term" value="F:cysteine-type peptidase activity"/>
    <property type="evidence" value="ECO:0007669"/>
    <property type="project" value="UniProtKB-KW"/>
</dbReference>
<keyword evidence="6" id="KW-1015">Disulfide bond</keyword>
<dbReference type="InterPro" id="IPR038765">
    <property type="entry name" value="Papain-like_cys_pep_sf"/>
</dbReference>
<organism evidence="10 11">
    <name type="scientific">Dorcoceras hygrometricum</name>
    <dbReference type="NCBI Taxonomy" id="472368"/>
    <lineage>
        <taxon>Eukaryota</taxon>
        <taxon>Viridiplantae</taxon>
        <taxon>Streptophyta</taxon>
        <taxon>Embryophyta</taxon>
        <taxon>Tracheophyta</taxon>
        <taxon>Spermatophyta</taxon>
        <taxon>Magnoliopsida</taxon>
        <taxon>eudicotyledons</taxon>
        <taxon>Gunneridae</taxon>
        <taxon>Pentapetalae</taxon>
        <taxon>asterids</taxon>
        <taxon>lamiids</taxon>
        <taxon>Lamiales</taxon>
        <taxon>Gesneriaceae</taxon>
        <taxon>Didymocarpoideae</taxon>
        <taxon>Trichosporeae</taxon>
        <taxon>Loxocarpinae</taxon>
        <taxon>Dorcoceras</taxon>
    </lineage>
</organism>
<evidence type="ECO:0000256" key="7">
    <source>
        <dbReference type="SAM" id="SignalP"/>
    </source>
</evidence>
<dbReference type="InterPro" id="IPR000668">
    <property type="entry name" value="Peptidase_C1A_C"/>
</dbReference>
<evidence type="ECO:0000313" key="10">
    <source>
        <dbReference type="EMBL" id="KZV18478.1"/>
    </source>
</evidence>
<dbReference type="OrthoDB" id="10253408at2759"/>
<dbReference type="PROSITE" id="PS00639">
    <property type="entry name" value="THIOL_PROTEASE_HIS"/>
    <property type="match status" value="1"/>
</dbReference>
<gene>
    <name evidence="10" type="ORF">F511_20120</name>
</gene>
<evidence type="ECO:0000313" key="11">
    <source>
        <dbReference type="Proteomes" id="UP000250235"/>
    </source>
</evidence>
<evidence type="ECO:0000256" key="3">
    <source>
        <dbReference type="ARBA" id="ARBA00022729"/>
    </source>
</evidence>
<dbReference type="PROSITE" id="PS00640">
    <property type="entry name" value="THIOL_PROTEASE_ASN"/>
    <property type="match status" value="1"/>
</dbReference>
<name>A0A2Z7A9S3_9LAMI</name>
<dbReference type="PRINTS" id="PR00705">
    <property type="entry name" value="PAPAIN"/>
</dbReference>
<dbReference type="AlphaFoldDB" id="A0A2Z7A9S3"/>
<feature type="signal peptide" evidence="7">
    <location>
        <begin position="1"/>
        <end position="26"/>
    </location>
</feature>
<dbReference type="Gene3D" id="3.90.70.10">
    <property type="entry name" value="Cysteine proteinases"/>
    <property type="match status" value="1"/>
</dbReference>
<evidence type="ECO:0000256" key="4">
    <source>
        <dbReference type="ARBA" id="ARBA00022801"/>
    </source>
</evidence>
<evidence type="ECO:0000259" key="8">
    <source>
        <dbReference type="SMART" id="SM00645"/>
    </source>
</evidence>
<dbReference type="PANTHER" id="PTHR12411">
    <property type="entry name" value="CYSTEINE PROTEASE FAMILY C1-RELATED"/>
    <property type="match status" value="1"/>
</dbReference>
<dbReference type="CDD" id="cd02248">
    <property type="entry name" value="Peptidase_C1A"/>
    <property type="match status" value="1"/>
</dbReference>